<gene>
    <name evidence="4" type="primary">LOC102373925</name>
</gene>
<feature type="coiled-coil region" evidence="1">
    <location>
        <begin position="26"/>
        <end position="227"/>
    </location>
</feature>
<protein>
    <submittedName>
        <fullName evidence="4">Eisosome protein 1-like isoform X1</fullName>
    </submittedName>
</protein>
<reference evidence="4" key="1">
    <citation type="submission" date="2025-08" db="UniProtKB">
        <authorList>
            <consortium name="RefSeq"/>
        </authorList>
    </citation>
    <scope>IDENTIFICATION</scope>
</reference>
<evidence type="ECO:0000256" key="1">
    <source>
        <dbReference type="SAM" id="Coils"/>
    </source>
</evidence>
<feature type="transmembrane region" description="Helical" evidence="2">
    <location>
        <begin position="266"/>
        <end position="287"/>
    </location>
</feature>
<accession>A0A3Q0HBX3</accession>
<evidence type="ECO:0000313" key="4">
    <source>
        <dbReference type="RefSeq" id="XP_025069541.1"/>
    </source>
</evidence>
<dbReference type="InParanoid" id="A0A3Q0HBX3"/>
<dbReference type="GeneID" id="102373925"/>
<dbReference type="AlphaFoldDB" id="A0A3Q0HBX3"/>
<dbReference type="RefSeq" id="XP_025069541.1">
    <property type="nucleotide sequence ID" value="XM_025213756.1"/>
</dbReference>
<organism evidence="3 4">
    <name type="scientific">Alligator sinensis</name>
    <name type="common">Chinese alligator</name>
    <dbReference type="NCBI Taxonomy" id="38654"/>
    <lineage>
        <taxon>Eukaryota</taxon>
        <taxon>Metazoa</taxon>
        <taxon>Chordata</taxon>
        <taxon>Craniata</taxon>
        <taxon>Vertebrata</taxon>
        <taxon>Euteleostomi</taxon>
        <taxon>Archelosauria</taxon>
        <taxon>Archosauria</taxon>
        <taxon>Crocodylia</taxon>
        <taxon>Alligatoridae</taxon>
        <taxon>Alligatorinae</taxon>
        <taxon>Alligator</taxon>
    </lineage>
</organism>
<keyword evidence="2" id="KW-0472">Membrane</keyword>
<name>A0A3Q0HBX3_ALLSI</name>
<keyword evidence="2" id="KW-0812">Transmembrane</keyword>
<keyword evidence="2" id="KW-1133">Transmembrane helix</keyword>
<dbReference type="Proteomes" id="UP000189705">
    <property type="component" value="Unplaced"/>
</dbReference>
<evidence type="ECO:0000313" key="3">
    <source>
        <dbReference type="Proteomes" id="UP000189705"/>
    </source>
</evidence>
<keyword evidence="1" id="KW-0175">Coiled coil</keyword>
<evidence type="ECO:0000256" key="2">
    <source>
        <dbReference type="SAM" id="Phobius"/>
    </source>
</evidence>
<sequence length="324" mass="37742">MPFPSFLGHHGDSILPRLSKSRHLLYLQATMEAEDLRLALERQRDENRELVETLLQLEKEHGQLQRDQSQLKEEVARLQHTQTMSEEPDGILEELSALQTSLAEREQEIKVLKQQRQCLEAEKQELRCSIQELMTENLGLTKGNFRTHQQLLEAERALKQLKVDLQQAKDERDKREKDLYKEQHRSAELEEILREHAEIKEVLQGKINQLQDELEDSEQQKALQKQEQDDQLSGSLLREIVEANLENKLVSKRRGITYWLWKMASLWVWLQLLAGSLGAATLLYTYCWDRKLLSQVLVGEAGFEELSARLKALMILPHQGLPPF</sequence>
<proteinExistence type="predicted"/>
<keyword evidence="3" id="KW-1185">Reference proteome</keyword>